<dbReference type="Proteomes" id="UP001140087">
    <property type="component" value="Unassembled WGS sequence"/>
</dbReference>
<protein>
    <submittedName>
        <fullName evidence="1">Lipase atg15</fullName>
        <ecNumber evidence="1">3.1.1.3</ecNumber>
    </submittedName>
</protein>
<keyword evidence="1" id="KW-0378">Hydrolase</keyword>
<keyword evidence="2" id="KW-1185">Reference proteome</keyword>
<sequence length="204" mass="22607">CNITCLQDALNDEAADNYFFAAAQIFMDVVARYPEANIVLTGHSLGGALAALLGLTFGLPVVAFEAPGDKLAARRMHLPLPPPPTMERLPLFHVGHTADPVFMGVCSGRTSSCYYGGYALESQCHNGRRLVFDVVGRRGWRMDLRHHRINEVIYLVLEPWGKIDPDDVFPALEPEDSECVDCGLWQFVDENTPQHQPDPEASQE</sequence>
<dbReference type="EMBL" id="JANBUN010003164">
    <property type="protein sequence ID" value="KAJ2792277.1"/>
    <property type="molecule type" value="Genomic_DNA"/>
</dbReference>
<evidence type="ECO:0000313" key="2">
    <source>
        <dbReference type="Proteomes" id="UP001140087"/>
    </source>
</evidence>
<reference evidence="1" key="1">
    <citation type="submission" date="2022-07" db="EMBL/GenBank/DDBJ databases">
        <title>Phylogenomic reconstructions and comparative analyses of Kickxellomycotina fungi.</title>
        <authorList>
            <person name="Reynolds N.K."/>
            <person name="Stajich J.E."/>
            <person name="Barry K."/>
            <person name="Grigoriev I.V."/>
            <person name="Crous P."/>
            <person name="Smith M.E."/>
        </authorList>
    </citation>
    <scope>NUCLEOTIDE SEQUENCE</scope>
    <source>
        <strain evidence="1">BCRC 34780</strain>
    </source>
</reference>
<evidence type="ECO:0000313" key="1">
    <source>
        <dbReference type="EMBL" id="KAJ2792277.1"/>
    </source>
</evidence>
<dbReference type="EC" id="3.1.1.3" evidence="1"/>
<comment type="caution">
    <text evidence="1">The sequence shown here is derived from an EMBL/GenBank/DDBJ whole genome shotgun (WGS) entry which is preliminary data.</text>
</comment>
<feature type="non-terminal residue" evidence="1">
    <location>
        <position position="1"/>
    </location>
</feature>
<gene>
    <name evidence="1" type="primary">ATG15</name>
    <name evidence="1" type="ORF">H4R21_006188</name>
</gene>
<proteinExistence type="predicted"/>
<accession>A0ACC1KN40</accession>
<name>A0ACC1KN40_9FUNG</name>
<organism evidence="1 2">
    <name type="scientific">Coemansia helicoidea</name>
    <dbReference type="NCBI Taxonomy" id="1286919"/>
    <lineage>
        <taxon>Eukaryota</taxon>
        <taxon>Fungi</taxon>
        <taxon>Fungi incertae sedis</taxon>
        <taxon>Zoopagomycota</taxon>
        <taxon>Kickxellomycotina</taxon>
        <taxon>Kickxellomycetes</taxon>
        <taxon>Kickxellales</taxon>
        <taxon>Kickxellaceae</taxon>
        <taxon>Coemansia</taxon>
    </lineage>
</organism>